<sequence>MGETRWKVHVDRDACVSSGNCVALAAERFELTDDGARPLQEILVADEAVVEAAEACPMEAITVVDAADGSEVAP</sequence>
<reference evidence="10" key="1">
    <citation type="journal article" date="2019" name="Int. J. Syst. Evol. Microbiol.">
        <title>The Global Catalogue of Microorganisms (GCM) 10K type strain sequencing project: providing services to taxonomists for standard genome sequencing and annotation.</title>
        <authorList>
            <consortium name="The Broad Institute Genomics Platform"/>
            <consortium name="The Broad Institute Genome Sequencing Center for Infectious Disease"/>
            <person name="Wu L."/>
            <person name="Ma J."/>
        </authorList>
    </citation>
    <scope>NUCLEOTIDE SEQUENCE [LARGE SCALE GENOMIC DNA]</scope>
    <source>
        <strain evidence="10">JCM 16702</strain>
    </source>
</reference>
<accession>A0ABP7WMX0</accession>
<name>A0ABP7WMX0_9ACTN</name>
<comment type="caution">
    <text evidence="9">The sequence shown here is derived from an EMBL/GenBank/DDBJ whole genome shotgun (WGS) entry which is preliminary data.</text>
</comment>
<keyword evidence="2 8" id="KW-0813">Transport</keyword>
<evidence type="ECO:0000256" key="3">
    <source>
        <dbReference type="ARBA" id="ARBA00022723"/>
    </source>
</evidence>
<dbReference type="InterPro" id="IPR001080">
    <property type="entry name" value="3Fe4S_ferredoxin"/>
</dbReference>
<keyword evidence="5 8" id="KW-0408">Iron</keyword>
<dbReference type="Pfam" id="PF13459">
    <property type="entry name" value="Fer4_15"/>
    <property type="match status" value="1"/>
</dbReference>
<dbReference type="InterPro" id="IPR051269">
    <property type="entry name" value="Fe-S_cluster_ET"/>
</dbReference>
<dbReference type="SUPFAM" id="SSF54862">
    <property type="entry name" value="4Fe-4S ferredoxins"/>
    <property type="match status" value="1"/>
</dbReference>
<protein>
    <recommendedName>
        <fullName evidence="8">Ferredoxin</fullName>
    </recommendedName>
</protein>
<dbReference type="PRINTS" id="PR00352">
    <property type="entry name" value="3FE4SFRDOXIN"/>
</dbReference>
<keyword evidence="4 8" id="KW-0249">Electron transport</keyword>
<dbReference type="PANTHER" id="PTHR36923">
    <property type="entry name" value="FERREDOXIN"/>
    <property type="match status" value="1"/>
</dbReference>
<evidence type="ECO:0000313" key="10">
    <source>
        <dbReference type="Proteomes" id="UP001500683"/>
    </source>
</evidence>
<keyword evidence="7" id="KW-0003">3Fe-4S</keyword>
<keyword evidence="6 8" id="KW-0411">Iron-sulfur</keyword>
<evidence type="ECO:0000256" key="7">
    <source>
        <dbReference type="ARBA" id="ARBA00023291"/>
    </source>
</evidence>
<dbReference type="Proteomes" id="UP001500683">
    <property type="component" value="Unassembled WGS sequence"/>
</dbReference>
<evidence type="ECO:0000256" key="8">
    <source>
        <dbReference type="RuleBase" id="RU368020"/>
    </source>
</evidence>
<dbReference type="PANTHER" id="PTHR36923:SF3">
    <property type="entry name" value="FERREDOXIN"/>
    <property type="match status" value="1"/>
</dbReference>
<evidence type="ECO:0000256" key="5">
    <source>
        <dbReference type="ARBA" id="ARBA00023004"/>
    </source>
</evidence>
<gene>
    <name evidence="9" type="ORF">GCM10022214_62680</name>
</gene>
<comment type="cofactor">
    <cofactor evidence="1">
        <name>[3Fe-4S] cluster</name>
        <dbReference type="ChEBI" id="CHEBI:21137"/>
    </cofactor>
</comment>
<dbReference type="Gene3D" id="3.30.70.20">
    <property type="match status" value="1"/>
</dbReference>
<evidence type="ECO:0000256" key="4">
    <source>
        <dbReference type="ARBA" id="ARBA00022982"/>
    </source>
</evidence>
<keyword evidence="3 8" id="KW-0479">Metal-binding</keyword>
<organism evidence="9 10">
    <name type="scientific">Actinomadura miaoliensis</name>
    <dbReference type="NCBI Taxonomy" id="430685"/>
    <lineage>
        <taxon>Bacteria</taxon>
        <taxon>Bacillati</taxon>
        <taxon>Actinomycetota</taxon>
        <taxon>Actinomycetes</taxon>
        <taxon>Streptosporangiales</taxon>
        <taxon>Thermomonosporaceae</taxon>
        <taxon>Actinomadura</taxon>
    </lineage>
</organism>
<dbReference type="EMBL" id="BAAAZG010000047">
    <property type="protein sequence ID" value="GAA4092494.1"/>
    <property type="molecule type" value="Genomic_DNA"/>
</dbReference>
<dbReference type="RefSeq" id="WP_344954796.1">
    <property type="nucleotide sequence ID" value="NZ_BAAAZG010000047.1"/>
</dbReference>
<evidence type="ECO:0000256" key="2">
    <source>
        <dbReference type="ARBA" id="ARBA00022448"/>
    </source>
</evidence>
<evidence type="ECO:0000313" key="9">
    <source>
        <dbReference type="EMBL" id="GAA4092494.1"/>
    </source>
</evidence>
<comment type="function">
    <text evidence="8">Ferredoxins are iron-sulfur proteins that transfer electrons in a wide variety of metabolic reactions.</text>
</comment>
<evidence type="ECO:0000256" key="1">
    <source>
        <dbReference type="ARBA" id="ARBA00001927"/>
    </source>
</evidence>
<proteinExistence type="predicted"/>
<keyword evidence="10" id="KW-1185">Reference proteome</keyword>
<evidence type="ECO:0000256" key="6">
    <source>
        <dbReference type="ARBA" id="ARBA00023014"/>
    </source>
</evidence>